<organism evidence="1 2">
    <name type="scientific">Caballeronia glathei</name>
    <dbReference type="NCBI Taxonomy" id="60547"/>
    <lineage>
        <taxon>Bacteria</taxon>
        <taxon>Pseudomonadati</taxon>
        <taxon>Pseudomonadota</taxon>
        <taxon>Betaproteobacteria</taxon>
        <taxon>Burkholderiales</taxon>
        <taxon>Burkholderiaceae</taxon>
        <taxon>Caballeronia</taxon>
    </lineage>
</organism>
<name>A0A069PFD5_9BURK</name>
<gene>
    <name evidence="1" type="ORF">BG61_33715</name>
</gene>
<reference evidence="1 2" key="1">
    <citation type="submission" date="2014-03" db="EMBL/GenBank/DDBJ databases">
        <title>Draft Genome Sequences of Four Burkholderia Strains.</title>
        <authorList>
            <person name="Liu X.Y."/>
            <person name="Li C.X."/>
            <person name="Xu J.H."/>
        </authorList>
    </citation>
    <scope>NUCLEOTIDE SEQUENCE [LARGE SCALE GENOMIC DNA]</scope>
    <source>
        <strain evidence="1 2">DSM 50014</strain>
    </source>
</reference>
<dbReference type="AlphaFoldDB" id="A0A069PFD5"/>
<dbReference type="Proteomes" id="UP000027466">
    <property type="component" value="Unassembled WGS sequence"/>
</dbReference>
<accession>A0A069PFD5</accession>
<sequence>MPVIALNEGYTGEIRDREENFHGKQLLFVGWEDHLMFCAPHCIPVEPSMSFRVLATEVIAAMYAVHPDWKKVDLRQAEWFRSGDAFTPDFDKTLRENGLGHKAVIRFRTPGLTGIGGSCS</sequence>
<dbReference type="STRING" id="60547.GCA_000751215_05960"/>
<proteinExistence type="predicted"/>
<dbReference type="Gene3D" id="3.10.20.560">
    <property type="entry name" value="Phenol hydroxylase"/>
    <property type="match status" value="1"/>
</dbReference>
<dbReference type="RefSeq" id="WP_035938644.1">
    <property type="nucleotide sequence ID" value="NZ_CADFFX010000017.1"/>
</dbReference>
<evidence type="ECO:0000313" key="2">
    <source>
        <dbReference type="Proteomes" id="UP000027466"/>
    </source>
</evidence>
<dbReference type="GO" id="GO:0018662">
    <property type="term" value="F:phenol 2-monooxygenase activity"/>
    <property type="evidence" value="ECO:0007669"/>
    <property type="project" value="InterPro"/>
</dbReference>
<dbReference type="InterPro" id="IPR043010">
    <property type="entry name" value="Phenol_hydroxylase_sf"/>
</dbReference>
<protein>
    <submittedName>
        <fullName evidence="1">Phenol hydroxylase</fullName>
    </submittedName>
</protein>
<dbReference type="EMBL" id="JFHC01000062">
    <property type="protein sequence ID" value="KDR39295.1"/>
    <property type="molecule type" value="Genomic_DNA"/>
</dbReference>
<comment type="caution">
    <text evidence="1">The sequence shown here is derived from an EMBL/GenBank/DDBJ whole genome shotgun (WGS) entry which is preliminary data.</text>
</comment>
<keyword evidence="2" id="KW-1185">Reference proteome</keyword>
<dbReference type="InterPro" id="IPR006756">
    <property type="entry name" value="Phenol_hydroxylase"/>
</dbReference>
<dbReference type="Pfam" id="PF04663">
    <property type="entry name" value="Phenol_monoox"/>
    <property type="match status" value="1"/>
</dbReference>
<evidence type="ECO:0000313" key="1">
    <source>
        <dbReference type="EMBL" id="KDR39295.1"/>
    </source>
</evidence>